<dbReference type="Gene3D" id="3.40.50.300">
    <property type="entry name" value="P-loop containing nucleotide triphosphate hydrolases"/>
    <property type="match status" value="1"/>
</dbReference>
<accession>A0ABM8Q4S0</accession>
<evidence type="ECO:0000313" key="4">
    <source>
        <dbReference type="Proteomes" id="UP000789803"/>
    </source>
</evidence>
<sequence>MITQASKLKQMVDGQKQTQKRTHFIAVTSGKGGVGKSTISANIANILALDGYKVALLDADIGLANLDVILNVKMGKNLLHVLKGECGLAEILIPVKKNLILIPGESGDEILKFNNQFLYERFLEEANELDELDFMIIDTGAGIGGSTQMFLEAADEVVVVTVPDPAAITDAYAVIKILSRFKNNPMLLLNMVKNENEAVRIYENIKRVANANIKEPLNLELAGYIMSDKSVSKSIKQRTLVSDDAPYSIPTAQLKDITSKILYRLERKVLTNKNDTFGSFFKRLIEQF</sequence>
<dbReference type="InterPro" id="IPR050625">
    <property type="entry name" value="ParA/MinD_ATPase"/>
</dbReference>
<dbReference type="EMBL" id="CAJHOF010000005">
    <property type="protein sequence ID" value="CAD7287823.1"/>
    <property type="molecule type" value="Genomic_DNA"/>
</dbReference>
<dbReference type="InterPro" id="IPR033756">
    <property type="entry name" value="YlxH/NBP35"/>
</dbReference>
<dbReference type="PIRSF" id="PIRSF003092">
    <property type="entry name" value="MinD"/>
    <property type="match status" value="1"/>
</dbReference>
<reference evidence="3 4" key="1">
    <citation type="submission" date="2020-11" db="EMBL/GenBank/DDBJ databases">
        <authorList>
            <person name="Peeters C."/>
        </authorList>
    </citation>
    <scope>NUCLEOTIDE SEQUENCE [LARGE SCALE GENOMIC DNA]</scope>
    <source>
        <strain evidence="3 4">LMG 7974</strain>
    </source>
</reference>
<organism evidence="3 4">
    <name type="scientific">Campylobacter majalis</name>
    <dbReference type="NCBI Taxonomy" id="2790656"/>
    <lineage>
        <taxon>Bacteria</taxon>
        <taxon>Pseudomonadati</taxon>
        <taxon>Campylobacterota</taxon>
        <taxon>Epsilonproteobacteria</taxon>
        <taxon>Campylobacterales</taxon>
        <taxon>Campylobacteraceae</taxon>
        <taxon>Campylobacter</taxon>
    </lineage>
</organism>
<keyword evidence="4" id="KW-1185">Reference proteome</keyword>
<protein>
    <submittedName>
        <fullName evidence="3">Flagellum site-determining protein YlxH</fullName>
    </submittedName>
</protein>
<dbReference type="SUPFAM" id="SSF52540">
    <property type="entry name" value="P-loop containing nucleoside triphosphate hydrolases"/>
    <property type="match status" value="1"/>
</dbReference>
<evidence type="ECO:0000256" key="2">
    <source>
        <dbReference type="ARBA" id="ARBA00022840"/>
    </source>
</evidence>
<evidence type="ECO:0000256" key="1">
    <source>
        <dbReference type="ARBA" id="ARBA00022741"/>
    </source>
</evidence>
<keyword evidence="1" id="KW-0547">Nucleotide-binding</keyword>
<comment type="caution">
    <text evidence="3">The sequence shown here is derived from an EMBL/GenBank/DDBJ whole genome shotgun (WGS) entry which is preliminary data.</text>
</comment>
<dbReference type="Proteomes" id="UP000789803">
    <property type="component" value="Unassembled WGS sequence"/>
</dbReference>
<evidence type="ECO:0000313" key="3">
    <source>
        <dbReference type="EMBL" id="CAD7287823.1"/>
    </source>
</evidence>
<name>A0ABM8Q4S0_9BACT</name>
<dbReference type="PANTHER" id="PTHR43384:SF4">
    <property type="entry name" value="CELLULOSE BIOSYNTHESIS PROTEIN BCSQ-RELATED"/>
    <property type="match status" value="1"/>
</dbReference>
<keyword evidence="2" id="KW-0067">ATP-binding</keyword>
<gene>
    <name evidence="3" type="primary">ylxH</name>
    <name evidence="3" type="ORF">LMG7974_00711</name>
</gene>
<dbReference type="RefSeq" id="WP_229932523.1">
    <property type="nucleotide sequence ID" value="NZ_CAJHOF010000005.1"/>
</dbReference>
<proteinExistence type="predicted"/>
<dbReference type="PANTHER" id="PTHR43384">
    <property type="entry name" value="SEPTUM SITE-DETERMINING PROTEIN MIND HOMOLOG, CHLOROPLASTIC-RELATED"/>
    <property type="match status" value="1"/>
</dbReference>
<dbReference type="Pfam" id="PF10609">
    <property type="entry name" value="ParA"/>
    <property type="match status" value="1"/>
</dbReference>
<dbReference type="InterPro" id="IPR025501">
    <property type="entry name" value="MinD_FleN"/>
</dbReference>
<dbReference type="InterPro" id="IPR027417">
    <property type="entry name" value="P-loop_NTPase"/>
</dbReference>